<organism evidence="1 2">
    <name type="scientific">Pelolinea submarina</name>
    <dbReference type="NCBI Taxonomy" id="913107"/>
    <lineage>
        <taxon>Bacteria</taxon>
        <taxon>Bacillati</taxon>
        <taxon>Chloroflexota</taxon>
        <taxon>Anaerolineae</taxon>
        <taxon>Anaerolineales</taxon>
        <taxon>Anaerolineaceae</taxon>
        <taxon>Pelolinea</taxon>
    </lineage>
</organism>
<dbReference type="GO" id="GO:0003677">
    <property type="term" value="F:DNA binding"/>
    <property type="evidence" value="ECO:0007669"/>
    <property type="project" value="UniProtKB-KW"/>
</dbReference>
<dbReference type="Proteomes" id="UP000256388">
    <property type="component" value="Unassembled WGS sequence"/>
</dbReference>
<sequence length="289" mass="33639">MPPEKHLPLQRILDYRIQTYRYSERLRLRTVNQAVTYANERGFLFFWPNKGLELPSLWGAVAGDRPVPNEHDDPAHVTWGWKDDLLGKKRWYYGRILHQRNTIISLDLLPNFYALSPNYGTPDEDYLLEYEQGKLTQEEKAVFETLLDQGPLNTLALRKAAHLSTSENTSRFNRALNSLQRDFRILPVGTAEAGAWHYAYVFDVVHRIYPELIELAYPIKKSQACRTILESYFLSVGAAQTRDMQKILRWPRIDLTHTLERLQESGLIESGCQLENQSGEWYVLKELLS</sequence>
<dbReference type="InterPro" id="IPR056298">
    <property type="entry name" value="AlkZ-rel"/>
</dbReference>
<proteinExistence type="predicted"/>
<evidence type="ECO:0000313" key="2">
    <source>
        <dbReference type="Proteomes" id="UP000256388"/>
    </source>
</evidence>
<evidence type="ECO:0000313" key="1">
    <source>
        <dbReference type="EMBL" id="REG10646.1"/>
    </source>
</evidence>
<keyword evidence="2" id="KW-1185">Reference proteome</keyword>
<dbReference type="RefSeq" id="WP_116223813.1">
    <property type="nucleotide sequence ID" value="NZ_AP018437.1"/>
</dbReference>
<dbReference type="EMBL" id="QUMS01000001">
    <property type="protein sequence ID" value="REG10646.1"/>
    <property type="molecule type" value="Genomic_DNA"/>
</dbReference>
<dbReference type="OrthoDB" id="154810at2"/>
<dbReference type="Pfam" id="PF24741">
    <property type="entry name" value="AlkZ-rel"/>
    <property type="match status" value="1"/>
</dbReference>
<protein>
    <submittedName>
        <fullName evidence="1">Winged helix DNA-binding protein</fullName>
    </submittedName>
</protein>
<comment type="caution">
    <text evidence="1">The sequence shown here is derived from an EMBL/GenBank/DDBJ whole genome shotgun (WGS) entry which is preliminary data.</text>
</comment>
<accession>A0A347ZTY9</accession>
<gene>
    <name evidence="1" type="ORF">DFR64_0505</name>
</gene>
<reference evidence="1 2" key="1">
    <citation type="submission" date="2018-08" db="EMBL/GenBank/DDBJ databases">
        <title>Genomic Encyclopedia of Type Strains, Phase IV (KMG-IV): sequencing the most valuable type-strain genomes for metagenomic binning, comparative biology and taxonomic classification.</title>
        <authorList>
            <person name="Goeker M."/>
        </authorList>
    </citation>
    <scope>NUCLEOTIDE SEQUENCE [LARGE SCALE GENOMIC DNA]</scope>
    <source>
        <strain evidence="1 2">DSM 23923</strain>
    </source>
</reference>
<keyword evidence="1" id="KW-0238">DNA-binding</keyword>
<dbReference type="AlphaFoldDB" id="A0A347ZTY9"/>
<name>A0A347ZTY9_9CHLR</name>